<dbReference type="EMBL" id="JASZYV010000003">
    <property type="protein sequence ID" value="MDM0045753.1"/>
    <property type="molecule type" value="Genomic_DNA"/>
</dbReference>
<evidence type="ECO:0000259" key="1">
    <source>
        <dbReference type="SMART" id="SM00065"/>
    </source>
</evidence>
<dbReference type="SMART" id="SM00065">
    <property type="entry name" value="GAF"/>
    <property type="match status" value="1"/>
</dbReference>
<dbReference type="Pfam" id="PF13185">
    <property type="entry name" value="GAF_2"/>
    <property type="match status" value="1"/>
</dbReference>
<dbReference type="SUPFAM" id="SSF55781">
    <property type="entry name" value="GAF domain-like"/>
    <property type="match status" value="1"/>
</dbReference>
<gene>
    <name evidence="2" type="ORF">QTH91_14785</name>
</gene>
<keyword evidence="3" id="KW-1185">Reference proteome</keyword>
<dbReference type="Gene3D" id="2.30.110.10">
    <property type="entry name" value="Electron Transport, Fmn-binding Protein, Chain A"/>
    <property type="match status" value="1"/>
</dbReference>
<reference evidence="2" key="1">
    <citation type="submission" date="2023-06" db="EMBL/GenBank/DDBJ databases">
        <authorList>
            <person name="Jiang Y."/>
            <person name="Liu Q."/>
        </authorList>
    </citation>
    <scope>NUCLEOTIDE SEQUENCE</scope>
    <source>
        <strain evidence="2">CGMCC 1.12089</strain>
    </source>
</reference>
<protein>
    <submittedName>
        <fullName evidence="2">GAF domain-containing protein</fullName>
    </submittedName>
</protein>
<dbReference type="InterPro" id="IPR029016">
    <property type="entry name" value="GAF-like_dom_sf"/>
</dbReference>
<dbReference type="Gene3D" id="3.30.450.40">
    <property type="match status" value="1"/>
</dbReference>
<comment type="caution">
    <text evidence="2">The sequence shown here is derived from an EMBL/GenBank/DDBJ whole genome shotgun (WGS) entry which is preliminary data.</text>
</comment>
<dbReference type="PANTHER" id="PTHR40660">
    <property type="entry name" value="5'-PHOSPHATE OXIDASE PUTATIVE DOMAIN-CONTAINING PROTEIN-RELATED"/>
    <property type="match status" value="1"/>
</dbReference>
<dbReference type="PANTHER" id="PTHR40660:SF1">
    <property type="entry name" value="5'-PHOSPHATE OXIDASE PUTATIVE DOMAIN-CONTAINING PROTEIN-RELATED"/>
    <property type="match status" value="1"/>
</dbReference>
<organism evidence="2 3">
    <name type="scientific">Variovorax dokdonensis</name>
    <dbReference type="NCBI Taxonomy" id="344883"/>
    <lineage>
        <taxon>Bacteria</taxon>
        <taxon>Pseudomonadati</taxon>
        <taxon>Pseudomonadota</taxon>
        <taxon>Betaproteobacteria</taxon>
        <taxon>Burkholderiales</taxon>
        <taxon>Comamonadaceae</taxon>
        <taxon>Variovorax</taxon>
    </lineage>
</organism>
<dbReference type="SUPFAM" id="SSF50475">
    <property type="entry name" value="FMN-binding split barrel"/>
    <property type="match status" value="1"/>
</dbReference>
<sequence>MRHEASGVALRSIRACFDGAIPAMMATCAADGTPNVAYLSQVYYVDERHVALSFQFFNKTRANILAHPYAAVLVMNPITVGFYRLHLRYLRTETSGPLFEGMKAQLAGIASHSGMADVFRLLGADVYEVLDIDDVPGDRAPEPDTRLDTLAGLREMADRLARCTTTDEALQSALAGLTERLDIRHAMVLMHDNAAQRLYTVASCGYASSGIGAEIEMGHGVIGVAARERTPVRISHMTHAASYSHAVRASMQEVEPGLLLHTDIPFPGLDEPSSQLAVPIISANRLMGVLFVESQQDMRFGFADEDAMVVLAGQLGATLELLQQAAAEPEAAAVQEASAAKSLALPSAAPAIANPPRMPLGPPLLVRHFEANHSIFVDQNYLIKGVAGAILWKLLREHQEDGRCEFSNRELRLDPSIGLPDVADNLEARLVLLQRRLLETRPGICLEKTGRGRFRLRIERPLKLAEIGA</sequence>
<name>A0ABT7NCV3_9BURK</name>
<dbReference type="InterPro" id="IPR003018">
    <property type="entry name" value="GAF"/>
</dbReference>
<dbReference type="InterPro" id="IPR012349">
    <property type="entry name" value="Split_barrel_FMN-bd"/>
</dbReference>
<dbReference type="RefSeq" id="WP_286660866.1">
    <property type="nucleotide sequence ID" value="NZ_JASZYV010000003.1"/>
</dbReference>
<feature type="domain" description="GAF" evidence="1">
    <location>
        <begin position="165"/>
        <end position="329"/>
    </location>
</feature>
<accession>A0ABT7NCV3</accession>
<evidence type="ECO:0000313" key="3">
    <source>
        <dbReference type="Proteomes" id="UP001174908"/>
    </source>
</evidence>
<dbReference type="Proteomes" id="UP001174908">
    <property type="component" value="Unassembled WGS sequence"/>
</dbReference>
<proteinExistence type="predicted"/>
<dbReference type="Pfam" id="PF01243">
    <property type="entry name" value="PNPOx_N"/>
    <property type="match status" value="1"/>
</dbReference>
<dbReference type="InterPro" id="IPR011576">
    <property type="entry name" value="Pyridox_Oxase_N"/>
</dbReference>
<evidence type="ECO:0000313" key="2">
    <source>
        <dbReference type="EMBL" id="MDM0045753.1"/>
    </source>
</evidence>